<accession>A0ABP3IIR9</accession>
<dbReference type="SUPFAM" id="SSF48452">
    <property type="entry name" value="TPR-like"/>
    <property type="match status" value="1"/>
</dbReference>
<organism evidence="2 3">
    <name type="scientific">Streptomyces luteireticuli</name>
    <dbReference type="NCBI Taxonomy" id="173858"/>
    <lineage>
        <taxon>Bacteria</taxon>
        <taxon>Bacillati</taxon>
        <taxon>Actinomycetota</taxon>
        <taxon>Actinomycetes</taxon>
        <taxon>Kitasatosporales</taxon>
        <taxon>Streptomycetaceae</taxon>
        <taxon>Streptomyces</taxon>
    </lineage>
</organism>
<dbReference type="EMBL" id="BAAABX010000032">
    <property type="protein sequence ID" value="GAA0406037.1"/>
    <property type="molecule type" value="Genomic_DNA"/>
</dbReference>
<dbReference type="InterPro" id="IPR010982">
    <property type="entry name" value="Lambda_DNA-bd_dom_sf"/>
</dbReference>
<keyword evidence="3" id="KW-1185">Reference proteome</keyword>
<evidence type="ECO:0000313" key="3">
    <source>
        <dbReference type="Proteomes" id="UP001500879"/>
    </source>
</evidence>
<dbReference type="Pfam" id="PF13560">
    <property type="entry name" value="HTH_31"/>
    <property type="match status" value="1"/>
</dbReference>
<evidence type="ECO:0000313" key="2">
    <source>
        <dbReference type="EMBL" id="GAA0406037.1"/>
    </source>
</evidence>
<proteinExistence type="predicted"/>
<dbReference type="SMART" id="SM00530">
    <property type="entry name" value="HTH_XRE"/>
    <property type="match status" value="1"/>
</dbReference>
<dbReference type="InterPro" id="IPR011990">
    <property type="entry name" value="TPR-like_helical_dom_sf"/>
</dbReference>
<reference evidence="3" key="1">
    <citation type="journal article" date="2019" name="Int. J. Syst. Evol. Microbiol.">
        <title>The Global Catalogue of Microorganisms (GCM) 10K type strain sequencing project: providing services to taxonomists for standard genome sequencing and annotation.</title>
        <authorList>
            <consortium name="The Broad Institute Genomics Platform"/>
            <consortium name="The Broad Institute Genome Sequencing Center for Infectious Disease"/>
            <person name="Wu L."/>
            <person name="Ma J."/>
        </authorList>
    </citation>
    <scope>NUCLEOTIDE SEQUENCE [LARGE SCALE GENOMIC DNA]</scope>
    <source>
        <strain evidence="3">JCM 4788</strain>
    </source>
</reference>
<comment type="caution">
    <text evidence="2">The sequence shown here is derived from an EMBL/GenBank/DDBJ whole genome shotgun (WGS) entry which is preliminary data.</text>
</comment>
<dbReference type="Gene3D" id="1.10.260.40">
    <property type="entry name" value="lambda repressor-like DNA-binding domains"/>
    <property type="match status" value="1"/>
</dbReference>
<name>A0ABP3IIR9_9ACTN</name>
<protein>
    <submittedName>
        <fullName evidence="2">Helix-turn-helix domain-containing protein</fullName>
    </submittedName>
</protein>
<evidence type="ECO:0000259" key="1">
    <source>
        <dbReference type="PROSITE" id="PS50943"/>
    </source>
</evidence>
<dbReference type="Proteomes" id="UP001500879">
    <property type="component" value="Unassembled WGS sequence"/>
</dbReference>
<sequence>MSNELAQNLKRYRRAAGLSQEGLAEATELSVKTVQKVEQGGDVRTETLHTLARALKVDTSALFAADSPAPVVGDQATRRNLVAFRSVLMPPLGLNGPVVAPAPSSGRTSIRQQIGRAVSLYRADELDSVARVLPDLLLRAREAANAEQEEEDQRRAQAAYVEALYVAGKYLTQVRQYDLAYTALAEGIRIAQASNREHLAAVGIVGMGWLLLRQDRFRECYDLAVATASQVEPKMSDSNRARRGLWGELWMRAAASAIRDNRPDEAKEARLMVARAVGGMDTEDEEWPATWGGFGPVTAEVKAIEDCLLTERTTSDAREVLARAEKDLFKPESLKKVGRPSGSNWSRHRLDVASAHTLLGSHQDAMNVLTGVRSTHEEWLRHQPMARYIMEDILHSRKRKLTTEMREMAAHLGVQG</sequence>
<gene>
    <name evidence="2" type="ORF">GCM10010357_28730</name>
</gene>
<dbReference type="RefSeq" id="WP_344023981.1">
    <property type="nucleotide sequence ID" value="NZ_BAAABX010000032.1"/>
</dbReference>
<dbReference type="PROSITE" id="PS50943">
    <property type="entry name" value="HTH_CROC1"/>
    <property type="match status" value="1"/>
</dbReference>
<feature type="domain" description="HTH cro/C1-type" evidence="1">
    <location>
        <begin position="9"/>
        <end position="62"/>
    </location>
</feature>
<dbReference type="SUPFAM" id="SSF47413">
    <property type="entry name" value="lambda repressor-like DNA-binding domains"/>
    <property type="match status" value="1"/>
</dbReference>
<dbReference type="CDD" id="cd00093">
    <property type="entry name" value="HTH_XRE"/>
    <property type="match status" value="1"/>
</dbReference>
<dbReference type="InterPro" id="IPR001387">
    <property type="entry name" value="Cro/C1-type_HTH"/>
</dbReference>